<evidence type="ECO:0000313" key="2">
    <source>
        <dbReference type="EMBL" id="PTV97750.1"/>
    </source>
</evidence>
<gene>
    <name evidence="2" type="ORF">C8C76_1231</name>
</gene>
<dbReference type="Pfam" id="PF02579">
    <property type="entry name" value="Nitro_FeMo-Co"/>
    <property type="match status" value="1"/>
</dbReference>
<evidence type="ECO:0000313" key="3">
    <source>
        <dbReference type="Proteomes" id="UP000244089"/>
    </source>
</evidence>
<dbReference type="PANTHER" id="PTHR33937:SF5">
    <property type="entry name" value="IRON-MOLYBDENUM COFACTOR-BINDING PROTEIN"/>
    <property type="match status" value="1"/>
</dbReference>
<organism evidence="2 3">
    <name type="scientific">Halanaerobium saccharolyticum</name>
    <dbReference type="NCBI Taxonomy" id="43595"/>
    <lineage>
        <taxon>Bacteria</taxon>
        <taxon>Bacillati</taxon>
        <taxon>Bacillota</taxon>
        <taxon>Clostridia</taxon>
        <taxon>Halanaerobiales</taxon>
        <taxon>Halanaerobiaceae</taxon>
        <taxon>Halanaerobium</taxon>
    </lineage>
</organism>
<comment type="caution">
    <text evidence="2">The sequence shown here is derived from an EMBL/GenBank/DDBJ whole genome shotgun (WGS) entry which is preliminary data.</text>
</comment>
<dbReference type="PANTHER" id="PTHR33937">
    <property type="entry name" value="IRON-MOLYBDENUM PROTEIN-RELATED-RELATED"/>
    <property type="match status" value="1"/>
</dbReference>
<dbReference type="RefSeq" id="WP_108141053.1">
    <property type="nucleotide sequence ID" value="NZ_QAXS01000023.1"/>
</dbReference>
<name>A0A2T5RHY7_9FIRM</name>
<dbReference type="SUPFAM" id="SSF53146">
    <property type="entry name" value="Nitrogenase accessory factor-like"/>
    <property type="match status" value="1"/>
</dbReference>
<sequence length="131" mass="14873">MNLKVALATNDGKTFVSSHFGEANEYYIYDIDSKNYQYLKSAANNSTEEKMHADPKKAKSIIKILEKEGVQIVCNLAFGANIKRVKKKLVPVITSKTNLNDGLEELVANYDQLLELWNKGEERDYLNLTKN</sequence>
<protein>
    <submittedName>
        <fullName evidence="2">Dinitrogenase iron-molybdenum cofactor</fullName>
    </submittedName>
</protein>
<dbReference type="InterPro" id="IPR003731">
    <property type="entry name" value="Di-Nase_FeMo-co_biosynth"/>
</dbReference>
<feature type="domain" description="Dinitrogenase iron-molybdenum cofactor biosynthesis" evidence="1">
    <location>
        <begin position="15"/>
        <end position="106"/>
    </location>
</feature>
<reference evidence="2 3" key="1">
    <citation type="submission" date="2018-04" db="EMBL/GenBank/DDBJ databases">
        <title>Subsurface microbial communities from deep shales in Ohio and West Virginia, USA.</title>
        <authorList>
            <person name="Wrighton K."/>
        </authorList>
    </citation>
    <scope>NUCLEOTIDE SEQUENCE [LARGE SCALE GENOMIC DNA]</scope>
    <source>
        <strain evidence="2 3">WC1</strain>
    </source>
</reference>
<dbReference type="OrthoDB" id="280278at2"/>
<evidence type="ECO:0000259" key="1">
    <source>
        <dbReference type="Pfam" id="PF02579"/>
    </source>
</evidence>
<dbReference type="Gene3D" id="3.30.420.130">
    <property type="entry name" value="Dinitrogenase iron-molybdenum cofactor biosynthesis domain"/>
    <property type="match status" value="1"/>
</dbReference>
<proteinExistence type="predicted"/>
<dbReference type="AlphaFoldDB" id="A0A2T5RHY7"/>
<accession>A0A2T5RHY7</accession>
<dbReference type="EMBL" id="QAXS01000023">
    <property type="protein sequence ID" value="PTV97750.1"/>
    <property type="molecule type" value="Genomic_DNA"/>
</dbReference>
<dbReference type="Proteomes" id="UP000244089">
    <property type="component" value="Unassembled WGS sequence"/>
</dbReference>
<dbReference type="InterPro" id="IPR051840">
    <property type="entry name" value="NifX/NifY_domain"/>
</dbReference>
<dbReference type="InterPro" id="IPR036105">
    <property type="entry name" value="DiNase_FeMo-co_biosyn_sf"/>
</dbReference>